<comment type="pathway">
    <text evidence="1 11">Lipid metabolism; fatty acid biosynthesis.</text>
</comment>
<evidence type="ECO:0000259" key="13">
    <source>
        <dbReference type="PROSITE" id="PS52004"/>
    </source>
</evidence>
<dbReference type="Gene3D" id="3.40.47.10">
    <property type="match status" value="1"/>
</dbReference>
<name>A0ABQ0JUT9_9BACT</name>
<dbReference type="NCBIfam" id="NF005589">
    <property type="entry name" value="PRK07314.1"/>
    <property type="match status" value="1"/>
</dbReference>
<dbReference type="PIRSF" id="PIRSF000447">
    <property type="entry name" value="KAS_II"/>
    <property type="match status" value="1"/>
</dbReference>
<dbReference type="InterPro" id="IPR017568">
    <property type="entry name" value="3-oxoacyl-ACP_synth-2"/>
</dbReference>
<evidence type="ECO:0000256" key="4">
    <source>
        <dbReference type="ARBA" id="ARBA00014657"/>
    </source>
</evidence>
<evidence type="ECO:0000256" key="11">
    <source>
        <dbReference type="PIRNR" id="PIRNR000447"/>
    </source>
</evidence>
<evidence type="ECO:0000256" key="8">
    <source>
        <dbReference type="ARBA" id="ARBA00023098"/>
    </source>
</evidence>
<evidence type="ECO:0000256" key="6">
    <source>
        <dbReference type="ARBA" id="ARBA00022679"/>
    </source>
</evidence>
<dbReference type="InterPro" id="IPR016039">
    <property type="entry name" value="Thiolase-like"/>
</dbReference>
<feature type="domain" description="Ketosynthase family 3 (KS3)" evidence="13">
    <location>
        <begin position="4"/>
        <end position="413"/>
    </location>
</feature>
<comment type="similarity">
    <text evidence="2 11 12">Belongs to the thiolase-like superfamily. Beta-ketoacyl-ACP synthases family.</text>
</comment>
<keyword evidence="15" id="KW-1185">Reference proteome</keyword>
<keyword evidence="10 11" id="KW-0012">Acyltransferase</keyword>
<dbReference type="EMBL" id="BAFN01000001">
    <property type="protein sequence ID" value="GAN32475.1"/>
    <property type="molecule type" value="Genomic_DNA"/>
</dbReference>
<dbReference type="Proteomes" id="UP000032309">
    <property type="component" value="Unassembled WGS sequence"/>
</dbReference>
<evidence type="ECO:0000256" key="2">
    <source>
        <dbReference type="ARBA" id="ARBA00008467"/>
    </source>
</evidence>
<dbReference type="Pfam" id="PF02801">
    <property type="entry name" value="Ketoacyl-synt_C"/>
    <property type="match status" value="1"/>
</dbReference>
<dbReference type="CDD" id="cd00834">
    <property type="entry name" value="KAS_I_II"/>
    <property type="match status" value="1"/>
</dbReference>
<comment type="catalytic activity">
    <reaction evidence="11">
        <text>(9Z)-hexadecenoyl-[ACP] + malonyl-[ACP] + H(+) = 3-oxo-(11Z)-octadecenoyl-[ACP] + holo-[ACP] + CO2</text>
        <dbReference type="Rhea" id="RHEA:55040"/>
        <dbReference type="Rhea" id="RHEA-COMP:9623"/>
        <dbReference type="Rhea" id="RHEA-COMP:9685"/>
        <dbReference type="Rhea" id="RHEA-COMP:10800"/>
        <dbReference type="Rhea" id="RHEA-COMP:14074"/>
        <dbReference type="ChEBI" id="CHEBI:15378"/>
        <dbReference type="ChEBI" id="CHEBI:16526"/>
        <dbReference type="ChEBI" id="CHEBI:64479"/>
        <dbReference type="ChEBI" id="CHEBI:78449"/>
        <dbReference type="ChEBI" id="CHEBI:83989"/>
        <dbReference type="ChEBI" id="CHEBI:138538"/>
        <dbReference type="EC" id="2.3.1.179"/>
    </reaction>
</comment>
<dbReference type="PANTHER" id="PTHR11712:SF336">
    <property type="entry name" value="3-OXOACYL-[ACYL-CARRIER-PROTEIN] SYNTHASE, MITOCHONDRIAL"/>
    <property type="match status" value="1"/>
</dbReference>
<dbReference type="SUPFAM" id="SSF53901">
    <property type="entry name" value="Thiolase-like"/>
    <property type="match status" value="2"/>
</dbReference>
<evidence type="ECO:0000256" key="1">
    <source>
        <dbReference type="ARBA" id="ARBA00005194"/>
    </source>
</evidence>
<dbReference type="Pfam" id="PF00109">
    <property type="entry name" value="ketoacyl-synt"/>
    <property type="match status" value="1"/>
</dbReference>
<organism evidence="14 15">
    <name type="scientific">Candidatus Brocadia sinica JPN1</name>
    <dbReference type="NCBI Taxonomy" id="1197129"/>
    <lineage>
        <taxon>Bacteria</taxon>
        <taxon>Pseudomonadati</taxon>
        <taxon>Planctomycetota</taxon>
        <taxon>Candidatus Brocadiia</taxon>
        <taxon>Candidatus Brocadiales</taxon>
        <taxon>Candidatus Brocadiaceae</taxon>
        <taxon>Candidatus Brocadia</taxon>
    </lineage>
</organism>
<dbReference type="InterPro" id="IPR014030">
    <property type="entry name" value="Ketoacyl_synth_N"/>
</dbReference>
<evidence type="ECO:0000256" key="7">
    <source>
        <dbReference type="ARBA" id="ARBA00022832"/>
    </source>
</evidence>
<dbReference type="InterPro" id="IPR018201">
    <property type="entry name" value="Ketoacyl_synth_AS"/>
</dbReference>
<accession>A0ABQ0JUT9</accession>
<comment type="function">
    <text evidence="11">Involved in the type II fatty acid elongation cycle. Catalyzes the elongation of a wide range of acyl-ACP by the addition of two carbons from malonyl-ACP to an acyl acceptor. Can efficiently catalyze the conversion of palmitoleoyl-ACP (cis-hexadec-9-enoyl-ACP) to cis-vaccenoyl-ACP (cis-octadec-11-enoyl-ACP), an essential step in the thermal regulation of fatty acid composition.</text>
</comment>
<dbReference type="InterPro" id="IPR014031">
    <property type="entry name" value="Ketoacyl_synth_C"/>
</dbReference>
<keyword evidence="7" id="KW-0276">Fatty acid metabolism</keyword>
<dbReference type="PROSITE" id="PS00606">
    <property type="entry name" value="KS3_1"/>
    <property type="match status" value="1"/>
</dbReference>
<dbReference type="SMART" id="SM00825">
    <property type="entry name" value="PKS_KS"/>
    <property type="match status" value="1"/>
</dbReference>
<dbReference type="EC" id="2.3.1.179" evidence="3 11"/>
<dbReference type="RefSeq" id="WP_052562630.1">
    <property type="nucleotide sequence ID" value="NZ_BAFN01000001.1"/>
</dbReference>
<keyword evidence="8" id="KW-0443">Lipid metabolism</keyword>
<sequence length="414" mass="44084">MQKRRRVVITGVGAITSLGQEKDQIWSALCNGKSGIKPITSFDTSAFDVHFGGEVSDFDPVQWFDVKEARRLDRFSQFAIVASIQAVKDAELNTESFDKTRVGVVVGSGMGGLIELESQHEILLKKGPSRISPFLIPKLMVNAASAQVAIRFGLKGPNYALVTACTTGVNAIGEAVGIIQRGDADVMLAGSSEAVITPLALGGFSSMKALSTRNKEPQKASRPFDKDRDGFVLSEGAGVVVLEEFETARKRGANIYAEVLGYGLNSDAYHIAAPEPNGEGAMRCMTSALKDAQCNPEEIGYINAHATSTPIGDNIEMKAVKKVFGLNAPKIPISSTKSMLGHQLGASGSVEVIICALVIEKGVLPPTINYETPDPECSGLDFIPNVARERKVRKTLSNSFGFGGHNASVILGQV</sequence>
<dbReference type="NCBIfam" id="TIGR03150">
    <property type="entry name" value="fabF"/>
    <property type="match status" value="1"/>
</dbReference>
<dbReference type="PANTHER" id="PTHR11712">
    <property type="entry name" value="POLYKETIDE SYNTHASE-RELATED"/>
    <property type="match status" value="1"/>
</dbReference>
<reference evidence="15" key="1">
    <citation type="journal article" date="2015" name="Genome Announc.">
        <title>Draft Genome Sequence of an Anaerobic Ammonium-Oxidizing Bacterium, "Candidatus Brocadia sinica".</title>
        <authorList>
            <person name="Oshiki M."/>
            <person name="Shinyako-Hata K."/>
            <person name="Satoh H."/>
            <person name="Okabe S."/>
        </authorList>
    </citation>
    <scope>NUCLEOTIDE SEQUENCE [LARGE SCALE GENOMIC DNA]</scope>
    <source>
        <strain evidence="15">JPN1</strain>
    </source>
</reference>
<evidence type="ECO:0000313" key="14">
    <source>
        <dbReference type="EMBL" id="GAN32475.1"/>
    </source>
</evidence>
<keyword evidence="6 11" id="KW-0808">Transferase</keyword>
<comment type="caution">
    <text evidence="14">The sequence shown here is derived from an EMBL/GenBank/DDBJ whole genome shotgun (WGS) entry which is preliminary data.</text>
</comment>
<gene>
    <name evidence="14" type="ORF">BROSI_A0990</name>
</gene>
<dbReference type="InterPro" id="IPR020841">
    <property type="entry name" value="PKS_Beta-ketoAc_synthase_dom"/>
</dbReference>
<dbReference type="InterPro" id="IPR000794">
    <property type="entry name" value="Beta-ketoacyl_synthase"/>
</dbReference>
<comment type="catalytic activity">
    <reaction evidence="11">
        <text>a fatty acyl-[ACP] + malonyl-[ACP] + H(+) = a 3-oxoacyl-[ACP] + holo-[ACP] + CO2</text>
        <dbReference type="Rhea" id="RHEA:22836"/>
        <dbReference type="Rhea" id="RHEA-COMP:9623"/>
        <dbReference type="Rhea" id="RHEA-COMP:9685"/>
        <dbReference type="Rhea" id="RHEA-COMP:9916"/>
        <dbReference type="Rhea" id="RHEA-COMP:14125"/>
        <dbReference type="ChEBI" id="CHEBI:15378"/>
        <dbReference type="ChEBI" id="CHEBI:16526"/>
        <dbReference type="ChEBI" id="CHEBI:64479"/>
        <dbReference type="ChEBI" id="CHEBI:78449"/>
        <dbReference type="ChEBI" id="CHEBI:78776"/>
        <dbReference type="ChEBI" id="CHEBI:138651"/>
    </reaction>
</comment>
<proteinExistence type="inferred from homology"/>
<evidence type="ECO:0000256" key="10">
    <source>
        <dbReference type="ARBA" id="ARBA00023315"/>
    </source>
</evidence>
<evidence type="ECO:0000313" key="15">
    <source>
        <dbReference type="Proteomes" id="UP000032309"/>
    </source>
</evidence>
<evidence type="ECO:0000256" key="12">
    <source>
        <dbReference type="RuleBase" id="RU003694"/>
    </source>
</evidence>
<evidence type="ECO:0000256" key="3">
    <source>
        <dbReference type="ARBA" id="ARBA00012356"/>
    </source>
</evidence>
<keyword evidence="9 11" id="KW-0275">Fatty acid biosynthesis</keyword>
<dbReference type="PROSITE" id="PS52004">
    <property type="entry name" value="KS3_2"/>
    <property type="match status" value="1"/>
</dbReference>
<evidence type="ECO:0000256" key="5">
    <source>
        <dbReference type="ARBA" id="ARBA00022516"/>
    </source>
</evidence>
<evidence type="ECO:0000256" key="9">
    <source>
        <dbReference type="ARBA" id="ARBA00023160"/>
    </source>
</evidence>
<keyword evidence="5 11" id="KW-0444">Lipid biosynthesis</keyword>
<protein>
    <recommendedName>
        <fullName evidence="4 11">3-oxoacyl-[acyl-carrier-protein] synthase 2</fullName>
        <ecNumber evidence="3 11">2.3.1.179</ecNumber>
    </recommendedName>
</protein>